<dbReference type="Gramene" id="OMP06244">
    <property type="protein sequence ID" value="OMP06244"/>
    <property type="gene ID" value="CCACVL1_01660"/>
</dbReference>
<dbReference type="AlphaFoldDB" id="A0A1R3KGT9"/>
<dbReference type="GO" id="GO:0008061">
    <property type="term" value="F:chitin binding"/>
    <property type="evidence" value="ECO:0007669"/>
    <property type="project" value="EnsemblPlants"/>
</dbReference>
<dbReference type="CDD" id="cd00118">
    <property type="entry name" value="LysM"/>
    <property type="match status" value="2"/>
</dbReference>
<reference evidence="4 5" key="1">
    <citation type="submission" date="2013-09" db="EMBL/GenBank/DDBJ databases">
        <title>Corchorus capsularis genome sequencing.</title>
        <authorList>
            <person name="Alam M."/>
            <person name="Haque M.S."/>
            <person name="Islam M.S."/>
            <person name="Emdad E.M."/>
            <person name="Islam M.M."/>
            <person name="Ahmed B."/>
            <person name="Halim A."/>
            <person name="Hossen Q.M.M."/>
            <person name="Hossain M.Z."/>
            <person name="Ahmed R."/>
            <person name="Khan M.M."/>
            <person name="Islam R."/>
            <person name="Rashid M.M."/>
            <person name="Khan S.A."/>
            <person name="Rahman M.S."/>
            <person name="Alam M."/>
        </authorList>
    </citation>
    <scope>NUCLEOTIDE SEQUENCE [LARGE SCALE GENOMIC DNA]</scope>
    <source>
        <strain evidence="5">cv. CVL-1</strain>
        <tissue evidence="4">Whole seedling</tissue>
    </source>
</reference>
<dbReference type="OMA" id="CAYTGYS"/>
<dbReference type="SUPFAM" id="SSF54106">
    <property type="entry name" value="LysM domain"/>
    <property type="match status" value="2"/>
</dbReference>
<evidence type="ECO:0000259" key="3">
    <source>
        <dbReference type="PROSITE" id="PS51782"/>
    </source>
</evidence>
<feature type="domain" description="LysM" evidence="3">
    <location>
        <begin position="171"/>
        <end position="215"/>
    </location>
</feature>
<dbReference type="STRING" id="210143.A0A1R3KGT9"/>
<keyword evidence="5" id="KW-1185">Reference proteome</keyword>
<dbReference type="PANTHER" id="PTHR33734:SF11">
    <property type="entry name" value="LYSM DOMAIN-CONTAINING GPI-ANCHORED PROTEIN 2"/>
    <property type="match status" value="1"/>
</dbReference>
<dbReference type="InterPro" id="IPR018392">
    <property type="entry name" value="LysM"/>
</dbReference>
<feature type="chain" id="PRO_5012706659" evidence="2">
    <location>
        <begin position="26"/>
        <end position="352"/>
    </location>
</feature>
<dbReference type="SMART" id="SM00257">
    <property type="entry name" value="LysM"/>
    <property type="match status" value="2"/>
</dbReference>
<keyword evidence="1" id="KW-0472">Membrane</keyword>
<dbReference type="OrthoDB" id="2107166at2759"/>
<dbReference type="Proteomes" id="UP000188268">
    <property type="component" value="Unassembled WGS sequence"/>
</dbReference>
<gene>
    <name evidence="4" type="ORF">CCACVL1_01660</name>
</gene>
<sequence length="352" mass="37753">MGFASGKPFLLLALFIALTLNYSTAQIFNCSSPRSCHALVGYRVVNNTDLDGIQSLFNNVKNLRNLLGANNLNSSTPRTFNVSAKQVIKIPVNCVCFNGTGTSGGVPVYKVQPDDGLYHIAAEVFSGLVLYPQIQQANGIVDANKIEIGQELKIPLPCSCDEVNGEKVVHYAHVVESGSTLAVIARQFGTDEETLSRLNGGVTDSTLKADQAIDVPLKACNSSIRSDSPDFPLLVANGTYVFTANNCVKCTCDAANNWTLQCEPSGNKPSNWESCPTMQCENNLTLGNSTGSGCSRSICSYAGYSNSTTTIFTTLAQDPSCSTSTPSNGVPRISLNWGLLFILFLLCFHLFQ</sequence>
<protein>
    <submittedName>
        <fullName evidence="4">Peptidoglycan-binding Lysin subgroup</fullName>
    </submittedName>
</protein>
<evidence type="ECO:0000313" key="4">
    <source>
        <dbReference type="EMBL" id="OMP06244.1"/>
    </source>
</evidence>
<accession>A0A1R3KGT9</accession>
<comment type="caution">
    <text evidence="4">The sequence shown here is derived from an EMBL/GenBank/DDBJ whole genome shotgun (WGS) entry which is preliminary data.</text>
</comment>
<dbReference type="PANTHER" id="PTHR33734">
    <property type="entry name" value="LYSM DOMAIN-CONTAINING GPI-ANCHORED PROTEIN 2"/>
    <property type="match status" value="1"/>
</dbReference>
<dbReference type="Gene3D" id="3.10.350.10">
    <property type="entry name" value="LysM domain"/>
    <property type="match status" value="2"/>
</dbReference>
<dbReference type="GO" id="GO:0005886">
    <property type="term" value="C:plasma membrane"/>
    <property type="evidence" value="ECO:0007669"/>
    <property type="project" value="EnsemblPlants"/>
</dbReference>
<keyword evidence="1" id="KW-1133">Transmembrane helix</keyword>
<feature type="signal peptide" evidence="2">
    <location>
        <begin position="1"/>
        <end position="25"/>
    </location>
</feature>
<feature type="transmembrane region" description="Helical" evidence="1">
    <location>
        <begin position="333"/>
        <end position="351"/>
    </location>
</feature>
<keyword evidence="1" id="KW-0812">Transmembrane</keyword>
<name>A0A1R3KGT9_COCAP</name>
<feature type="domain" description="LysM" evidence="3">
    <location>
        <begin position="107"/>
        <end position="154"/>
    </location>
</feature>
<dbReference type="Pfam" id="PF01476">
    <property type="entry name" value="LysM"/>
    <property type="match status" value="2"/>
</dbReference>
<proteinExistence type="predicted"/>
<evidence type="ECO:0000313" key="5">
    <source>
        <dbReference type="Proteomes" id="UP000188268"/>
    </source>
</evidence>
<dbReference type="EMBL" id="AWWV01004993">
    <property type="protein sequence ID" value="OMP06244.1"/>
    <property type="molecule type" value="Genomic_DNA"/>
</dbReference>
<evidence type="ECO:0000256" key="2">
    <source>
        <dbReference type="SAM" id="SignalP"/>
    </source>
</evidence>
<keyword evidence="2" id="KW-0732">Signal</keyword>
<organism evidence="4 5">
    <name type="scientific">Corchorus capsularis</name>
    <name type="common">Jute</name>
    <dbReference type="NCBI Taxonomy" id="210143"/>
    <lineage>
        <taxon>Eukaryota</taxon>
        <taxon>Viridiplantae</taxon>
        <taxon>Streptophyta</taxon>
        <taxon>Embryophyta</taxon>
        <taxon>Tracheophyta</taxon>
        <taxon>Spermatophyta</taxon>
        <taxon>Magnoliopsida</taxon>
        <taxon>eudicotyledons</taxon>
        <taxon>Gunneridae</taxon>
        <taxon>Pentapetalae</taxon>
        <taxon>rosids</taxon>
        <taxon>malvids</taxon>
        <taxon>Malvales</taxon>
        <taxon>Malvaceae</taxon>
        <taxon>Grewioideae</taxon>
        <taxon>Apeibeae</taxon>
        <taxon>Corchorus</taxon>
    </lineage>
</organism>
<dbReference type="InterPro" id="IPR036779">
    <property type="entry name" value="LysM_dom_sf"/>
</dbReference>
<dbReference type="PROSITE" id="PS51782">
    <property type="entry name" value="LYSM"/>
    <property type="match status" value="2"/>
</dbReference>
<evidence type="ECO:0000256" key="1">
    <source>
        <dbReference type="SAM" id="Phobius"/>
    </source>
</evidence>